<evidence type="ECO:0000313" key="2">
    <source>
        <dbReference type="Proteomes" id="UP000186895"/>
    </source>
</evidence>
<organism evidence="1 2">
    <name type="scientific">Marinobacterium stanieri</name>
    <dbReference type="NCBI Taxonomy" id="49186"/>
    <lineage>
        <taxon>Bacteria</taxon>
        <taxon>Pseudomonadati</taxon>
        <taxon>Pseudomonadota</taxon>
        <taxon>Gammaproteobacteria</taxon>
        <taxon>Oceanospirillales</taxon>
        <taxon>Oceanospirillaceae</taxon>
        <taxon>Marinobacterium</taxon>
    </lineage>
</organism>
<dbReference type="PIRSF" id="PIRSF037225">
    <property type="entry name" value="UCP037225"/>
    <property type="match status" value="1"/>
</dbReference>
<protein>
    <submittedName>
        <fullName evidence="1">Cysteine-rich CPXCG</fullName>
    </submittedName>
</protein>
<dbReference type="STRING" id="49186.SAMN05421647_111134"/>
<gene>
    <name evidence="1" type="ORF">SAMN05421647_111134</name>
</gene>
<dbReference type="RefSeq" id="WP_076465664.1">
    <property type="nucleotide sequence ID" value="NZ_FTMN01000011.1"/>
</dbReference>
<dbReference type="AlphaFoldDB" id="A0A1N6WSC2"/>
<reference evidence="1 2" key="1">
    <citation type="submission" date="2017-01" db="EMBL/GenBank/DDBJ databases">
        <authorList>
            <person name="Mah S.A."/>
            <person name="Swanson W.J."/>
            <person name="Moy G.W."/>
            <person name="Vacquier V.D."/>
        </authorList>
    </citation>
    <scope>NUCLEOTIDE SEQUENCE [LARGE SCALE GENOMIC DNA]</scope>
    <source>
        <strain evidence="1 2">DSM 7027</strain>
    </source>
</reference>
<sequence length="63" mass="6811">MNPLEVVELMCPWCSEPISLTVDVTESEQDYSEDCGVCCSPIAVHVDVGDEGAPQVRVEREGG</sequence>
<dbReference type="EMBL" id="FTMN01000011">
    <property type="protein sequence ID" value="SIQ92958.1"/>
    <property type="molecule type" value="Genomic_DNA"/>
</dbReference>
<proteinExistence type="predicted"/>
<dbReference type="InterPro" id="IPR025990">
    <property type="entry name" value="zinc_ribbon_bacterial"/>
</dbReference>
<dbReference type="Proteomes" id="UP000186895">
    <property type="component" value="Unassembled WGS sequence"/>
</dbReference>
<keyword evidence="2" id="KW-1185">Reference proteome</keyword>
<evidence type="ECO:0000313" key="1">
    <source>
        <dbReference type="EMBL" id="SIQ92958.1"/>
    </source>
</evidence>
<accession>A0A1N6WSC2</accession>
<name>A0A1N6WSC2_9GAMM</name>
<dbReference type="eggNOG" id="ENOG5033AIZ">
    <property type="taxonomic scope" value="Bacteria"/>
</dbReference>
<dbReference type="Pfam" id="PF14255">
    <property type="entry name" value="Zn_ribbon_21"/>
    <property type="match status" value="1"/>
</dbReference>
<dbReference type="InterPro" id="IPR017143">
    <property type="entry name" value="UCP037225"/>
</dbReference>